<evidence type="ECO:0000313" key="3">
    <source>
        <dbReference type="Proteomes" id="UP000376235"/>
    </source>
</evidence>
<organism evidence="2">
    <name type="scientific">Klebsiella pneumoniae</name>
    <dbReference type="NCBI Taxonomy" id="573"/>
    <lineage>
        <taxon>Bacteria</taxon>
        <taxon>Pseudomonadati</taxon>
        <taxon>Pseudomonadota</taxon>
        <taxon>Gammaproteobacteria</taxon>
        <taxon>Enterobacterales</taxon>
        <taxon>Enterobacteriaceae</taxon>
        <taxon>Klebsiella/Raoultella group</taxon>
        <taxon>Klebsiella</taxon>
        <taxon>Klebsiella pneumoniae complex</taxon>
    </lineage>
</organism>
<evidence type="ECO:0008006" key="4">
    <source>
        <dbReference type="Google" id="ProtNLM"/>
    </source>
</evidence>
<name>A0A486MGL8_KLEPN</name>
<evidence type="ECO:0000313" key="2">
    <source>
        <dbReference type="EMBL" id="VGM21630.1"/>
    </source>
</evidence>
<dbReference type="EMBL" id="CAAHDD010000004">
    <property type="protein sequence ID" value="VGM21630.1"/>
    <property type="molecule type" value="Genomic_DNA"/>
</dbReference>
<gene>
    <name evidence="2" type="ORF">SAMEA4873559_02119</name>
    <name evidence="1" type="ORF">SAMEA4873632_02602</name>
</gene>
<dbReference type="EMBL" id="CAAHCC010000004">
    <property type="protein sequence ID" value="VGK89553.1"/>
    <property type="molecule type" value="Genomic_DNA"/>
</dbReference>
<protein>
    <recommendedName>
        <fullName evidence="4">DUF551 domain-containing protein</fullName>
    </recommendedName>
</protein>
<reference evidence="2 3" key="1">
    <citation type="submission" date="2019-03" db="EMBL/GenBank/DDBJ databases">
        <authorList>
            <consortium name="Pathogen Informatics"/>
        </authorList>
    </citation>
    <scope>NUCLEOTIDE SEQUENCE</scope>
    <source>
        <strain evidence="2">5012STDY7626358</strain>
        <strain evidence="1 3">5012STDY7626430</strain>
    </source>
</reference>
<sequence length="102" mass="11630">MTIAIDRLKEVTRDFGRRHIAYQMARELLEIYSGNGPVVWNVLSDFPPEVNGKYLVITSYGDIRTACYDCESWEWRASDGAITGVIKWMDLPAAQQEVKSES</sequence>
<dbReference type="RefSeq" id="WP_048287210.1">
    <property type="nucleotide sequence ID" value="NZ_CAAHCC010000004.1"/>
</dbReference>
<proteinExistence type="predicted"/>
<dbReference type="Proteomes" id="UP000376235">
    <property type="component" value="Unassembled WGS sequence"/>
</dbReference>
<accession>A0A486MGL8</accession>
<dbReference type="AlphaFoldDB" id="A0A486MGL8"/>
<evidence type="ECO:0000313" key="1">
    <source>
        <dbReference type="EMBL" id="VGK89553.1"/>
    </source>
</evidence>